<dbReference type="GeneID" id="25726885"/>
<dbReference type="OrthoDB" id="544525at2759"/>
<accession>A0A0D2KAA4</accession>
<evidence type="ECO:0000313" key="2">
    <source>
        <dbReference type="Proteomes" id="UP000054498"/>
    </source>
</evidence>
<dbReference type="EMBL" id="KK100285">
    <property type="protein sequence ID" value="KIZ07193.1"/>
    <property type="molecule type" value="Genomic_DNA"/>
</dbReference>
<gene>
    <name evidence="1" type="ORF">MNEG_0767</name>
</gene>
<protein>
    <submittedName>
        <fullName evidence="1">Uncharacterized protein</fullName>
    </submittedName>
</protein>
<proteinExistence type="predicted"/>
<evidence type="ECO:0000313" key="1">
    <source>
        <dbReference type="EMBL" id="KIZ07193.1"/>
    </source>
</evidence>
<dbReference type="AlphaFoldDB" id="A0A0D2KAA4"/>
<dbReference type="Proteomes" id="UP000054498">
    <property type="component" value="Unassembled WGS sequence"/>
</dbReference>
<name>A0A0D2KAA4_9CHLO</name>
<keyword evidence="2" id="KW-1185">Reference proteome</keyword>
<organism evidence="1 2">
    <name type="scientific">Monoraphidium neglectum</name>
    <dbReference type="NCBI Taxonomy" id="145388"/>
    <lineage>
        <taxon>Eukaryota</taxon>
        <taxon>Viridiplantae</taxon>
        <taxon>Chlorophyta</taxon>
        <taxon>core chlorophytes</taxon>
        <taxon>Chlorophyceae</taxon>
        <taxon>CS clade</taxon>
        <taxon>Sphaeropleales</taxon>
        <taxon>Selenastraceae</taxon>
        <taxon>Monoraphidium</taxon>
    </lineage>
</organism>
<sequence length="310" mass="34652">MDEYSVRRLAARWGWTEVQHNVESRVMGFVRGGERVNVYYTTGTVGTCVNHPRAGKTQLFRRNQTLATLGNIFQDPRVHTGAGYYRRHSDARPELSQDSGGGNQIWACLGSKRLEDALLDGWDEACTVLALGAGYFTADCHGATAWWDVPIELHNKVNGRQKSLPPVDYVVLGEGDDYFVQFADGSCQWSAYDHSVWEILQSREGTPVELLAFAPGGGYYIMWEDGESCWLGLPRGLHNKLIGRQKSRAGVEFLAVGPEGEWFVRFLDGGWRADDITDGCSETLHELDKQGWSILKVLFGHNGSWAIIYS</sequence>
<reference evidence="1 2" key="1">
    <citation type="journal article" date="2013" name="BMC Genomics">
        <title>Reconstruction of the lipid metabolism for the microalga Monoraphidium neglectum from its genome sequence reveals characteristics suitable for biofuel production.</title>
        <authorList>
            <person name="Bogen C."/>
            <person name="Al-Dilaimi A."/>
            <person name="Albersmeier A."/>
            <person name="Wichmann J."/>
            <person name="Grundmann M."/>
            <person name="Rupp O."/>
            <person name="Lauersen K.J."/>
            <person name="Blifernez-Klassen O."/>
            <person name="Kalinowski J."/>
            <person name="Goesmann A."/>
            <person name="Mussgnug J.H."/>
            <person name="Kruse O."/>
        </authorList>
    </citation>
    <scope>NUCLEOTIDE SEQUENCE [LARGE SCALE GENOMIC DNA]</scope>
    <source>
        <strain evidence="1 2">SAG 48.87</strain>
    </source>
</reference>
<dbReference type="KEGG" id="mng:MNEG_0767"/>
<dbReference type="RefSeq" id="XP_013906212.1">
    <property type="nucleotide sequence ID" value="XM_014050758.1"/>
</dbReference>